<protein>
    <recommendedName>
        <fullName evidence="5">Transferrin-binding protein B C-lobe/N-lobe beta barrel domain-containing protein</fullName>
    </recommendedName>
</protein>
<feature type="chain" id="PRO_5013345898" description="Transferrin-binding protein B C-lobe/N-lobe beta barrel domain-containing protein" evidence="2">
    <location>
        <begin position="22"/>
        <end position="309"/>
    </location>
</feature>
<proteinExistence type="predicted"/>
<dbReference type="Proteomes" id="UP000193409">
    <property type="component" value="Unassembled WGS sequence"/>
</dbReference>
<evidence type="ECO:0000256" key="1">
    <source>
        <dbReference type="SAM" id="MobiDB-lite"/>
    </source>
</evidence>
<evidence type="ECO:0000313" key="3">
    <source>
        <dbReference type="EMBL" id="SLN26422.1"/>
    </source>
</evidence>
<dbReference type="RefSeq" id="WP_085867711.1">
    <property type="nucleotide sequence ID" value="NZ_FWFQ01000006.1"/>
</dbReference>
<dbReference type="Gene3D" id="2.40.160.90">
    <property type="match status" value="1"/>
</dbReference>
<name>A0A1Y5RVT1_9RHOB</name>
<dbReference type="AlphaFoldDB" id="A0A1Y5RVT1"/>
<dbReference type="OrthoDB" id="7739218at2"/>
<keyword evidence="4" id="KW-1185">Reference proteome</keyword>
<evidence type="ECO:0000313" key="4">
    <source>
        <dbReference type="Proteomes" id="UP000193409"/>
    </source>
</evidence>
<accession>A0A1Y5RVT1</accession>
<organism evidence="3 4">
    <name type="scientific">Pseudoruegeria aquimaris</name>
    <dbReference type="NCBI Taxonomy" id="393663"/>
    <lineage>
        <taxon>Bacteria</taxon>
        <taxon>Pseudomonadati</taxon>
        <taxon>Pseudomonadota</taxon>
        <taxon>Alphaproteobacteria</taxon>
        <taxon>Rhodobacterales</taxon>
        <taxon>Roseobacteraceae</taxon>
        <taxon>Pseudoruegeria</taxon>
    </lineage>
</organism>
<sequence length="309" mass="32122">MAHHRAPLILAAALAAVTACTGPSTEDGDGSSDTFTGEGLLLPGTENPTADADILRYEEDGSVSTVSYNAGADTFTVDNLPFDGDGVYDRDDVVASLNGFNVYENNNLTERRAYKALHGTSASGKTSVSIIRTGSYNGYGFGGFVYTRDGRVNLPRSGQATFTGQYAGTRVFEGMGGQQYTTGDAVLEVDFSDFAATNAVEGAIINRQVFDLNGNPVTLFENDGVTAYSLPTLVLATGSITTAGEIVGTASSERVPAGGTTSSTFEEGNYYAVIAGDDAEEIAGVIVVTSSDPQTGNGVQETGGFFVYD</sequence>
<evidence type="ECO:0000256" key="2">
    <source>
        <dbReference type="SAM" id="SignalP"/>
    </source>
</evidence>
<dbReference type="PROSITE" id="PS51257">
    <property type="entry name" value="PROKAR_LIPOPROTEIN"/>
    <property type="match status" value="1"/>
</dbReference>
<evidence type="ECO:0008006" key="5">
    <source>
        <dbReference type="Google" id="ProtNLM"/>
    </source>
</evidence>
<dbReference type="EMBL" id="FWFQ01000006">
    <property type="protein sequence ID" value="SLN26422.1"/>
    <property type="molecule type" value="Genomic_DNA"/>
</dbReference>
<gene>
    <name evidence="3" type="ORF">PSA7680_01153</name>
</gene>
<feature type="signal peptide" evidence="2">
    <location>
        <begin position="1"/>
        <end position="21"/>
    </location>
</feature>
<feature type="region of interest" description="Disordered" evidence="1">
    <location>
        <begin position="22"/>
        <end position="48"/>
    </location>
</feature>
<keyword evidence="2" id="KW-0732">Signal</keyword>
<reference evidence="3 4" key="1">
    <citation type="submission" date="2017-03" db="EMBL/GenBank/DDBJ databases">
        <authorList>
            <person name="Afonso C.L."/>
            <person name="Miller P.J."/>
            <person name="Scott M.A."/>
            <person name="Spackman E."/>
            <person name="Goraichik I."/>
            <person name="Dimitrov K.M."/>
            <person name="Suarez D.L."/>
            <person name="Swayne D.E."/>
        </authorList>
    </citation>
    <scope>NUCLEOTIDE SEQUENCE [LARGE SCALE GENOMIC DNA]</scope>
    <source>
        <strain evidence="3 4">CECT 7680</strain>
    </source>
</reference>